<accession>A0A2A6BLT6</accession>
<evidence type="ECO:0000256" key="5">
    <source>
        <dbReference type="ARBA" id="ARBA00023125"/>
    </source>
</evidence>
<dbReference type="GO" id="GO:0001006">
    <property type="term" value="F:RNA polymerase III type 3 promoter sequence-specific DNA binding"/>
    <property type="evidence" value="ECO:0000318"/>
    <property type="project" value="GO_Central"/>
</dbReference>
<sequence length="437" mass="50984">MSMDVIFRVHEQEFISDAVDFGIFLSEAVAERNRSFSLLGEDGARKANASSEDFALYAGTDEKTAENVFDIIEFDLHGNVRGEDANEITVADELIVACSIYYGYSRPLQYDERRLGRLMKVTDKLQLLGSSTLLDLKNAFQCPSDISFAEDMSTCLPHPQYLAKYRFPNSYFFIHDTFYVDDTVADEVQMDLSEIVRDWAREKEYIGEMKVASMSQTRLVDLKARLGMPYLYVHQGQCEHLICFTDLKLWESRDMPHSYYPIKMQEKNFRRVCCIGCKMNTAEWVIIESDRLPFTPAFMCHNCYEEFNYTKERNKIGNFKAVPYCDRKAMDKKSTLFIEKLFDICIKMQEGAFGNQMINYSLDEDLIKPDKEELDRAMRSYYDQDEMKKSHVLKTIKREISDETYPYVRMPNTKDNVPFKAPEKIITLNNVYDLMEL</sequence>
<evidence type="ECO:0000256" key="7">
    <source>
        <dbReference type="ARBA" id="ARBA00023242"/>
    </source>
</evidence>
<dbReference type="GO" id="GO:0042796">
    <property type="term" value="P:snRNA transcription by RNA polymerase III"/>
    <property type="evidence" value="ECO:0000318"/>
    <property type="project" value="GO_Central"/>
</dbReference>
<gene>
    <name evidence="11" type="primary">WBGene00113218</name>
</gene>
<evidence type="ECO:0000256" key="10">
    <source>
        <dbReference type="ARBA" id="ARBA00029606"/>
    </source>
</evidence>
<dbReference type="EnsemblMetazoa" id="PPA23664.1">
    <property type="protein sequence ID" value="PPA23664.1"/>
    <property type="gene ID" value="WBGene00113218"/>
</dbReference>
<keyword evidence="7" id="KW-0539">Nucleus</keyword>
<evidence type="ECO:0000256" key="2">
    <source>
        <dbReference type="ARBA" id="ARBA00010410"/>
    </source>
</evidence>
<dbReference type="GO" id="GO:0019185">
    <property type="term" value="C:snRNA-activating protein complex"/>
    <property type="evidence" value="ECO:0000318"/>
    <property type="project" value="GO_Central"/>
</dbReference>
<reference evidence="11" key="2">
    <citation type="submission" date="2022-06" db="UniProtKB">
        <authorList>
            <consortium name="EnsemblMetazoa"/>
        </authorList>
    </citation>
    <scope>IDENTIFICATION</scope>
    <source>
        <strain evidence="11">PS312</strain>
    </source>
</reference>
<evidence type="ECO:0000256" key="1">
    <source>
        <dbReference type="ARBA" id="ARBA00004123"/>
    </source>
</evidence>
<reference evidence="12" key="1">
    <citation type="journal article" date="2008" name="Nat. Genet.">
        <title>The Pristionchus pacificus genome provides a unique perspective on nematode lifestyle and parasitism.</title>
        <authorList>
            <person name="Dieterich C."/>
            <person name="Clifton S.W."/>
            <person name="Schuster L.N."/>
            <person name="Chinwalla A."/>
            <person name="Delehaunty K."/>
            <person name="Dinkelacker I."/>
            <person name="Fulton L."/>
            <person name="Fulton R."/>
            <person name="Godfrey J."/>
            <person name="Minx P."/>
            <person name="Mitreva M."/>
            <person name="Roeseler W."/>
            <person name="Tian H."/>
            <person name="Witte H."/>
            <person name="Yang S.P."/>
            <person name="Wilson R.K."/>
            <person name="Sommer R.J."/>
        </authorList>
    </citation>
    <scope>NUCLEOTIDE SEQUENCE [LARGE SCALE GENOMIC DNA]</scope>
    <source>
        <strain evidence="12">PS312</strain>
    </source>
</reference>
<dbReference type="GO" id="GO:0005634">
    <property type="term" value="C:nucleus"/>
    <property type="evidence" value="ECO:0007669"/>
    <property type="project" value="UniProtKB-SubCell"/>
</dbReference>
<protein>
    <recommendedName>
        <fullName evidence="3">snRNA-activating protein complex subunit 3</fullName>
    </recommendedName>
    <alternativeName>
        <fullName evidence="10">Small nuclear RNA-activating complex polypeptide 3</fullName>
    </alternativeName>
</protein>
<evidence type="ECO:0000256" key="6">
    <source>
        <dbReference type="ARBA" id="ARBA00023163"/>
    </source>
</evidence>
<dbReference type="AlphaFoldDB" id="A0A2A6BLT6"/>
<evidence type="ECO:0000256" key="3">
    <source>
        <dbReference type="ARBA" id="ARBA00013634"/>
    </source>
</evidence>
<accession>A0A8R1YK65</accession>
<dbReference type="GO" id="GO:0042795">
    <property type="term" value="P:snRNA transcription by RNA polymerase II"/>
    <property type="evidence" value="ECO:0000318"/>
    <property type="project" value="GO_Central"/>
</dbReference>
<evidence type="ECO:0000256" key="8">
    <source>
        <dbReference type="ARBA" id="ARBA00025193"/>
    </source>
</evidence>
<dbReference type="PANTHER" id="PTHR13421:SF16">
    <property type="entry name" value="SNRNA-ACTIVATING PROTEIN COMPLEX SUBUNIT 3"/>
    <property type="match status" value="1"/>
</dbReference>
<keyword evidence="4" id="KW-0805">Transcription regulation</keyword>
<evidence type="ECO:0000256" key="9">
    <source>
        <dbReference type="ARBA" id="ARBA00025958"/>
    </source>
</evidence>
<evidence type="ECO:0000256" key="4">
    <source>
        <dbReference type="ARBA" id="ARBA00023015"/>
    </source>
</evidence>
<organism evidence="11 12">
    <name type="scientific">Pristionchus pacificus</name>
    <name type="common">Parasitic nematode worm</name>
    <dbReference type="NCBI Taxonomy" id="54126"/>
    <lineage>
        <taxon>Eukaryota</taxon>
        <taxon>Metazoa</taxon>
        <taxon>Ecdysozoa</taxon>
        <taxon>Nematoda</taxon>
        <taxon>Chromadorea</taxon>
        <taxon>Rhabditida</taxon>
        <taxon>Rhabditina</taxon>
        <taxon>Diplogasteromorpha</taxon>
        <taxon>Diplogasteroidea</taxon>
        <taxon>Neodiplogasteridae</taxon>
        <taxon>Pristionchus</taxon>
    </lineage>
</organism>
<keyword evidence="12" id="KW-1185">Reference proteome</keyword>
<comment type="subunit">
    <text evidence="9">Part of the SNAPc complex composed of 5 subunits: SNAPC1, SNAPC2, SNAPC3, SNAPC4 and SNAPC5. SNAPC3 interacts with SNAPC1.</text>
</comment>
<comment type="similarity">
    <text evidence="2">Belongs to the SNAPC3/SRD2 family.</text>
</comment>
<dbReference type="PANTHER" id="PTHR13421">
    <property type="entry name" value="SNRNA-ACTIVATING PROTEIN COMPLEX SUBUNIT 3"/>
    <property type="match status" value="1"/>
</dbReference>
<dbReference type="InterPro" id="IPR022042">
    <property type="entry name" value="snRNA-activating_su3"/>
</dbReference>
<dbReference type="Pfam" id="PF12251">
    <property type="entry name" value="SNAPC3"/>
    <property type="match status" value="1"/>
</dbReference>
<dbReference type="Proteomes" id="UP000005239">
    <property type="component" value="Unassembled WGS sequence"/>
</dbReference>
<name>A0A2A6BLT6_PRIPA</name>
<dbReference type="OrthoDB" id="46583at2759"/>
<keyword evidence="6" id="KW-0804">Transcription</keyword>
<keyword evidence="5" id="KW-0238">DNA-binding</keyword>
<dbReference type="GO" id="GO:0003681">
    <property type="term" value="F:bent DNA binding"/>
    <property type="evidence" value="ECO:0000318"/>
    <property type="project" value="GO_Central"/>
</dbReference>
<comment type="subcellular location">
    <subcellularLocation>
        <location evidence="1">Nucleus</location>
    </subcellularLocation>
</comment>
<evidence type="ECO:0000313" key="12">
    <source>
        <dbReference type="Proteomes" id="UP000005239"/>
    </source>
</evidence>
<evidence type="ECO:0000313" key="11">
    <source>
        <dbReference type="EnsemblMetazoa" id="PPA23664.1"/>
    </source>
</evidence>
<comment type="function">
    <text evidence="8">Part of the SNAPc complex required for the transcription of both RNA polymerase II and III small-nuclear RNA genes. Binds to the proximal sequence element (PSE), a non-TATA-box basal promoter element common to these 2 types of genes. Recruits TBP and BRF2 to the U6 snRNA TATA box.</text>
</comment>
<proteinExistence type="inferred from homology"/>